<gene>
    <name evidence="8" type="ORF">J2T09_004076</name>
</gene>
<evidence type="ECO:0000256" key="6">
    <source>
        <dbReference type="SAM" id="Phobius"/>
    </source>
</evidence>
<sequence>MADNSLTATAGGRAEFWRGLMWMAGSMASFIGMSIGSREMAATMSIQQVMFFRALVGLLIILVVARKLFPEVRQMKMLKLHFLRNVVHFTAQYLWTVGIVFLPLASVFALEFTMPIWAAFFAWIFLKEKLTTPRIIATIGGFIGVLVIVRPGLAMIHPAAGLVLIAAAGFAIALIVVKELTRHCSPGVIVVWMILIQLPLGFVAALTDWQPVQMVSVPWMFVSGIGGLTAHYCLAQALKRLEASIVMPVDFLRVPLAAIVGYYAYSEAIDLFVFLGAAIIVLSNYQVVMTERRRVR</sequence>
<evidence type="ECO:0000256" key="5">
    <source>
        <dbReference type="ARBA" id="ARBA00023136"/>
    </source>
</evidence>
<dbReference type="EMBL" id="JAUSRF010000015">
    <property type="protein sequence ID" value="MDP9839300.1"/>
    <property type="molecule type" value="Genomic_DNA"/>
</dbReference>
<evidence type="ECO:0000313" key="9">
    <source>
        <dbReference type="Proteomes" id="UP001241472"/>
    </source>
</evidence>
<keyword evidence="4 6" id="KW-1133">Transmembrane helix</keyword>
<evidence type="ECO:0000256" key="2">
    <source>
        <dbReference type="ARBA" id="ARBA00009853"/>
    </source>
</evidence>
<dbReference type="PANTHER" id="PTHR22911">
    <property type="entry name" value="ACYL-MALONYL CONDENSING ENZYME-RELATED"/>
    <property type="match status" value="1"/>
</dbReference>
<feature type="transmembrane region" description="Helical" evidence="6">
    <location>
        <begin position="219"/>
        <end position="238"/>
    </location>
</feature>
<evidence type="ECO:0000313" key="8">
    <source>
        <dbReference type="EMBL" id="MDP9839300.1"/>
    </source>
</evidence>
<feature type="transmembrane region" description="Helical" evidence="6">
    <location>
        <begin position="271"/>
        <end position="288"/>
    </location>
</feature>
<keyword evidence="9" id="KW-1185">Reference proteome</keyword>
<name>A0ABT9PYI5_9HYPH</name>
<comment type="similarity">
    <text evidence="2">Belongs to the drug/metabolite transporter (DMT) superfamily. 10 TMS drug/metabolite exporter (DME) (TC 2.A.7.3) family.</text>
</comment>
<dbReference type="InterPro" id="IPR000620">
    <property type="entry name" value="EamA_dom"/>
</dbReference>
<feature type="transmembrane region" description="Helical" evidence="6">
    <location>
        <begin position="245"/>
        <end position="265"/>
    </location>
</feature>
<feature type="transmembrane region" description="Helical" evidence="6">
    <location>
        <begin position="135"/>
        <end position="153"/>
    </location>
</feature>
<organism evidence="8 9">
    <name type="scientific">Neorhizobium huautlense</name>
    <dbReference type="NCBI Taxonomy" id="67774"/>
    <lineage>
        <taxon>Bacteria</taxon>
        <taxon>Pseudomonadati</taxon>
        <taxon>Pseudomonadota</taxon>
        <taxon>Alphaproteobacteria</taxon>
        <taxon>Hyphomicrobiales</taxon>
        <taxon>Rhizobiaceae</taxon>
        <taxon>Rhizobium/Agrobacterium group</taxon>
        <taxon>Neorhizobium</taxon>
    </lineage>
</organism>
<evidence type="ECO:0000259" key="7">
    <source>
        <dbReference type="Pfam" id="PF00892"/>
    </source>
</evidence>
<feature type="transmembrane region" description="Helical" evidence="6">
    <location>
        <begin position="159"/>
        <end position="177"/>
    </location>
</feature>
<feature type="domain" description="EamA" evidence="7">
    <location>
        <begin position="18"/>
        <end position="149"/>
    </location>
</feature>
<evidence type="ECO:0000256" key="3">
    <source>
        <dbReference type="ARBA" id="ARBA00022692"/>
    </source>
</evidence>
<evidence type="ECO:0000256" key="1">
    <source>
        <dbReference type="ARBA" id="ARBA00004141"/>
    </source>
</evidence>
<dbReference type="InterPro" id="IPR037185">
    <property type="entry name" value="EmrE-like"/>
</dbReference>
<accession>A0ABT9PYI5</accession>
<dbReference type="Pfam" id="PF00892">
    <property type="entry name" value="EamA"/>
    <property type="match status" value="2"/>
</dbReference>
<protein>
    <submittedName>
        <fullName evidence="8">S-adenosylmethionine uptake transporter</fullName>
    </submittedName>
</protein>
<comment type="caution">
    <text evidence="8">The sequence shown here is derived from an EMBL/GenBank/DDBJ whole genome shotgun (WGS) entry which is preliminary data.</text>
</comment>
<dbReference type="Proteomes" id="UP001241472">
    <property type="component" value="Unassembled WGS sequence"/>
</dbReference>
<feature type="transmembrane region" description="Helical" evidence="6">
    <location>
        <begin position="20"/>
        <end position="37"/>
    </location>
</feature>
<feature type="domain" description="EamA" evidence="7">
    <location>
        <begin position="160"/>
        <end position="284"/>
    </location>
</feature>
<evidence type="ECO:0000256" key="4">
    <source>
        <dbReference type="ARBA" id="ARBA00022989"/>
    </source>
</evidence>
<feature type="transmembrane region" description="Helical" evidence="6">
    <location>
        <begin position="93"/>
        <end position="126"/>
    </location>
</feature>
<dbReference type="RefSeq" id="WP_306837791.1">
    <property type="nucleotide sequence ID" value="NZ_JAUSRF010000015.1"/>
</dbReference>
<proteinExistence type="inferred from homology"/>
<feature type="transmembrane region" description="Helical" evidence="6">
    <location>
        <begin position="189"/>
        <end position="207"/>
    </location>
</feature>
<dbReference type="SUPFAM" id="SSF103481">
    <property type="entry name" value="Multidrug resistance efflux transporter EmrE"/>
    <property type="match status" value="2"/>
</dbReference>
<feature type="transmembrane region" description="Helical" evidence="6">
    <location>
        <begin position="49"/>
        <end position="69"/>
    </location>
</feature>
<comment type="subcellular location">
    <subcellularLocation>
        <location evidence="1">Membrane</location>
        <topology evidence="1">Multi-pass membrane protein</topology>
    </subcellularLocation>
</comment>
<keyword evidence="3 6" id="KW-0812">Transmembrane</keyword>
<dbReference type="PANTHER" id="PTHR22911:SF6">
    <property type="entry name" value="SOLUTE CARRIER FAMILY 35 MEMBER G1"/>
    <property type="match status" value="1"/>
</dbReference>
<reference evidence="8 9" key="1">
    <citation type="submission" date="2023-07" db="EMBL/GenBank/DDBJ databases">
        <title>Sorghum-associated microbial communities from plants grown in Nebraska, USA.</title>
        <authorList>
            <person name="Schachtman D."/>
        </authorList>
    </citation>
    <scope>NUCLEOTIDE SEQUENCE [LARGE SCALE GENOMIC DNA]</scope>
    <source>
        <strain evidence="8 9">DS1307</strain>
    </source>
</reference>
<keyword evidence="5 6" id="KW-0472">Membrane</keyword>